<feature type="region of interest" description="Disordered" evidence="1">
    <location>
        <begin position="327"/>
        <end position="350"/>
    </location>
</feature>
<keyword evidence="2" id="KW-0812">Transmembrane</keyword>
<evidence type="ECO:0000256" key="2">
    <source>
        <dbReference type="SAM" id="Phobius"/>
    </source>
</evidence>
<accession>A0ABU7TBB3</accession>
<protein>
    <submittedName>
        <fullName evidence="3">Uncharacterized protein</fullName>
    </submittedName>
</protein>
<gene>
    <name evidence="3" type="ORF">MRSR164_14140</name>
</gene>
<evidence type="ECO:0000313" key="3">
    <source>
        <dbReference type="EMBL" id="MEE7457872.1"/>
    </source>
</evidence>
<keyword evidence="2" id="KW-1133">Transmembrane helix</keyword>
<feature type="transmembrane region" description="Helical" evidence="2">
    <location>
        <begin position="267"/>
        <end position="290"/>
    </location>
</feature>
<evidence type="ECO:0000256" key="1">
    <source>
        <dbReference type="SAM" id="MobiDB-lite"/>
    </source>
</evidence>
<dbReference type="Proteomes" id="UP001349262">
    <property type="component" value="Unassembled WGS sequence"/>
</dbReference>
<feature type="transmembrane region" description="Helical" evidence="2">
    <location>
        <begin position="180"/>
        <end position="204"/>
    </location>
</feature>
<comment type="caution">
    <text evidence="3">The sequence shown here is derived from an EMBL/GenBank/DDBJ whole genome shotgun (WGS) entry which is preliminary data.</text>
</comment>
<feature type="compositionally biased region" description="Basic and acidic residues" evidence="1">
    <location>
        <begin position="327"/>
        <end position="347"/>
    </location>
</feature>
<sequence length="424" mass="47863">MSLVEYQALDVSAEGPLARDLAARLETESDQPILSLSAPHGASAESPALLTSAMRAWYQQHVAATRQSALGEVRRGLADEKTAAGNEGFLLEAKKDGIEQAKQNNLATERANFFQRKEIIDLNAEIARLHTEYERKRAEHGRDAQTWRPGLYYFGLFLFVMAEYPINLSAFLKIDFLTPAFATMSVTLIAFGLAFSSHLIGQVIRQWSERFGENVTGRLKAESLRLLGIGVLLLLIGAAAIVFSRSYLVAEAVARSDALGEGGASTVSIYGLALIMNVFVYAIGLAWAIVFHDPVPNFMEERHRLEVLRARLRKRYRTLLEPKQRQRIEEAQRARDQADRREADQAKSLRNHTRHRARFEEVRKLDARVLALLENYRSRLLAAARQRGLHTRFVYEDLTSGDVDTKRDLDGEAYLRQRLHLGYV</sequence>
<feature type="transmembrane region" description="Helical" evidence="2">
    <location>
        <begin position="224"/>
        <end position="247"/>
    </location>
</feature>
<keyword evidence="4" id="KW-1185">Reference proteome</keyword>
<keyword evidence="2" id="KW-0472">Membrane</keyword>
<dbReference type="EMBL" id="MLBY01000004">
    <property type="protein sequence ID" value="MEE7457872.1"/>
    <property type="molecule type" value="Genomic_DNA"/>
</dbReference>
<name>A0ABU7TBB3_9HYPH</name>
<proteinExistence type="predicted"/>
<reference evidence="3 4" key="1">
    <citation type="journal article" date="2012" name="Genet. Mol. Biol.">
        <title>Analysis of 16S rRNA and mxaF genes revealing insights into Methylobacterium niche-specific plant association.</title>
        <authorList>
            <person name="Dourado M.N."/>
            <person name="Andreote F.D."/>
            <person name="Dini-Andreote F."/>
            <person name="Conti R."/>
            <person name="Araujo J.M."/>
            <person name="Araujo W.L."/>
        </authorList>
    </citation>
    <scope>NUCLEOTIDE SEQUENCE [LARGE SCALE GENOMIC DNA]</scope>
    <source>
        <strain evidence="3 4">SR1.6/4</strain>
    </source>
</reference>
<feature type="transmembrane region" description="Helical" evidence="2">
    <location>
        <begin position="151"/>
        <end position="174"/>
    </location>
</feature>
<evidence type="ECO:0000313" key="4">
    <source>
        <dbReference type="Proteomes" id="UP001349262"/>
    </source>
</evidence>
<organism evidence="3 4">
    <name type="scientific">Methylobacterium radiotolerans</name>
    <dbReference type="NCBI Taxonomy" id="31998"/>
    <lineage>
        <taxon>Bacteria</taxon>
        <taxon>Pseudomonadati</taxon>
        <taxon>Pseudomonadota</taxon>
        <taxon>Alphaproteobacteria</taxon>
        <taxon>Hyphomicrobiales</taxon>
        <taxon>Methylobacteriaceae</taxon>
        <taxon>Methylobacterium</taxon>
    </lineage>
</organism>